<dbReference type="PROSITE" id="PS51918">
    <property type="entry name" value="RADICAL_SAM"/>
    <property type="match status" value="1"/>
</dbReference>
<dbReference type="Proteomes" id="UP000502196">
    <property type="component" value="Chromosome"/>
</dbReference>
<keyword evidence="3" id="KW-0411">Iron-sulfur</keyword>
<keyword evidence="2" id="KW-0408">Iron</keyword>
<dbReference type="SFLD" id="SFLDS00029">
    <property type="entry name" value="Radical_SAM"/>
    <property type="match status" value="1"/>
</dbReference>
<dbReference type="GO" id="GO:0046872">
    <property type="term" value="F:metal ion binding"/>
    <property type="evidence" value="ECO:0007669"/>
    <property type="project" value="UniProtKB-KW"/>
</dbReference>
<proteinExistence type="predicted"/>
<dbReference type="RefSeq" id="WP_232059628.1">
    <property type="nucleotide sequence ID" value="NZ_CP047971.1"/>
</dbReference>
<dbReference type="GO" id="GO:0003824">
    <property type="term" value="F:catalytic activity"/>
    <property type="evidence" value="ECO:0007669"/>
    <property type="project" value="InterPro"/>
</dbReference>
<dbReference type="SFLD" id="SFLDG01084">
    <property type="entry name" value="Uncharacterised_Radical_SAM_Su"/>
    <property type="match status" value="1"/>
</dbReference>
<keyword evidence="1" id="KW-0479">Metal-binding</keyword>
<reference evidence="5 6" key="1">
    <citation type="submission" date="2020-04" db="EMBL/GenBank/DDBJ databases">
        <authorList>
            <person name="Hogendoorn C."/>
        </authorList>
    </citation>
    <scope>NUCLEOTIDE SEQUENCE [LARGE SCALE GENOMIC DNA]</scope>
    <source>
        <strain evidence="5">COOX1</strain>
    </source>
</reference>
<evidence type="ECO:0000313" key="5">
    <source>
        <dbReference type="EMBL" id="CAB3391819.1"/>
    </source>
</evidence>
<dbReference type="GO" id="GO:0051536">
    <property type="term" value="F:iron-sulfur cluster binding"/>
    <property type="evidence" value="ECO:0007669"/>
    <property type="project" value="UniProtKB-KW"/>
</dbReference>
<accession>A0A6F9E4N4</accession>
<evidence type="ECO:0000256" key="1">
    <source>
        <dbReference type="ARBA" id="ARBA00022723"/>
    </source>
</evidence>
<evidence type="ECO:0000256" key="3">
    <source>
        <dbReference type="ARBA" id="ARBA00023014"/>
    </source>
</evidence>
<organism evidence="5 6">
    <name type="scientific">Kyrpidia spormannii</name>
    <dbReference type="NCBI Taxonomy" id="2055160"/>
    <lineage>
        <taxon>Bacteria</taxon>
        <taxon>Bacillati</taxon>
        <taxon>Bacillota</taxon>
        <taxon>Bacilli</taxon>
        <taxon>Bacillales</taxon>
        <taxon>Alicyclobacillaceae</taxon>
        <taxon>Kyrpidia</taxon>
    </lineage>
</organism>
<dbReference type="AlphaFoldDB" id="A0A6F9E4N4"/>
<dbReference type="Gene3D" id="3.80.30.30">
    <property type="match status" value="1"/>
</dbReference>
<dbReference type="PANTHER" id="PTHR43432:SF3">
    <property type="entry name" value="SLR0285 PROTEIN"/>
    <property type="match status" value="1"/>
</dbReference>
<dbReference type="PANTHER" id="PTHR43432">
    <property type="entry name" value="SLR0285 PROTEIN"/>
    <property type="match status" value="1"/>
</dbReference>
<evidence type="ECO:0000256" key="2">
    <source>
        <dbReference type="ARBA" id="ARBA00023004"/>
    </source>
</evidence>
<sequence>MAEVHVEKKTAGRMLQPATGYLTGFTHSLNPYIGCAFGRPVDNLGRDTVGCPYCYVRRLPVALLHPKPWGTWVTVKEGAPERLRRELRRSRARGETLRIFLGSSTDPYQPVEGRWKITRELLRVIAEEGGVDQLVVQTRSPMVLRDVDLLRALGKKVRVSLTVETDDEKVRRLLTPTSPPVSGRLRALARLRRAGVPTQAAVSPVLPMNPDRLARLLAEAADRVVLDTFHLGDGSGGKRSRLLGMPRRLEAAGYEGWFDPDLHLRLIPIFVGILGPGRVGLGAAGFAGMNLTSPPHHRGE</sequence>
<feature type="domain" description="Radical SAM core" evidence="4">
    <location>
        <begin position="21"/>
        <end position="268"/>
    </location>
</feature>
<evidence type="ECO:0000259" key="4">
    <source>
        <dbReference type="PROSITE" id="PS51918"/>
    </source>
</evidence>
<dbReference type="InterPro" id="IPR058240">
    <property type="entry name" value="rSAM_sf"/>
</dbReference>
<name>A0A6F9E4N4_9BACL</name>
<dbReference type="InterPro" id="IPR040086">
    <property type="entry name" value="MJ0683-like"/>
</dbReference>
<protein>
    <submittedName>
        <fullName evidence="5">Radical SAM protein</fullName>
    </submittedName>
</protein>
<gene>
    <name evidence="5" type="ORF">COOX1_1101</name>
</gene>
<dbReference type="EMBL" id="LR792683">
    <property type="protein sequence ID" value="CAB3391819.1"/>
    <property type="molecule type" value="Genomic_DNA"/>
</dbReference>
<evidence type="ECO:0000313" key="6">
    <source>
        <dbReference type="Proteomes" id="UP000502196"/>
    </source>
</evidence>
<dbReference type="SUPFAM" id="SSF102114">
    <property type="entry name" value="Radical SAM enzymes"/>
    <property type="match status" value="1"/>
</dbReference>
<dbReference type="InterPro" id="IPR007197">
    <property type="entry name" value="rSAM"/>
</dbReference>
<dbReference type="Pfam" id="PF04055">
    <property type="entry name" value="Radical_SAM"/>
    <property type="match status" value="1"/>
</dbReference>